<evidence type="ECO:0008006" key="9">
    <source>
        <dbReference type="Google" id="ProtNLM"/>
    </source>
</evidence>
<accession>A0A2V1AKJ9</accession>
<name>A0A2V1AKJ9_9ASCO</name>
<feature type="transmembrane region" description="Helical" evidence="6">
    <location>
        <begin position="166"/>
        <end position="192"/>
    </location>
</feature>
<evidence type="ECO:0000256" key="4">
    <source>
        <dbReference type="ARBA" id="ARBA00022989"/>
    </source>
</evidence>
<dbReference type="GeneID" id="37001511"/>
<protein>
    <recommendedName>
        <fullName evidence="9">Protein RTA1</fullName>
    </recommendedName>
</protein>
<comment type="subcellular location">
    <subcellularLocation>
        <location evidence="1">Membrane</location>
        <topology evidence="1">Multi-pass membrane protein</topology>
    </subcellularLocation>
</comment>
<evidence type="ECO:0000313" key="8">
    <source>
        <dbReference type="Proteomes" id="UP000244406"/>
    </source>
</evidence>
<evidence type="ECO:0000313" key="7">
    <source>
        <dbReference type="EMBL" id="PVH18580.1"/>
    </source>
</evidence>
<feature type="transmembrane region" description="Helical" evidence="6">
    <location>
        <begin position="56"/>
        <end position="76"/>
    </location>
</feature>
<evidence type="ECO:0000256" key="3">
    <source>
        <dbReference type="ARBA" id="ARBA00022692"/>
    </source>
</evidence>
<feature type="transmembrane region" description="Helical" evidence="6">
    <location>
        <begin position="88"/>
        <end position="108"/>
    </location>
</feature>
<dbReference type="InterPro" id="IPR007568">
    <property type="entry name" value="RTA1"/>
</dbReference>
<evidence type="ECO:0000256" key="2">
    <source>
        <dbReference type="ARBA" id="ARBA00009969"/>
    </source>
</evidence>
<proteinExistence type="inferred from homology"/>
<dbReference type="GO" id="GO:0016020">
    <property type="term" value="C:membrane"/>
    <property type="evidence" value="ECO:0007669"/>
    <property type="project" value="UniProtKB-SubCell"/>
</dbReference>
<dbReference type="PANTHER" id="PTHR31465">
    <property type="entry name" value="PROTEIN RTA1-RELATED"/>
    <property type="match status" value="1"/>
</dbReference>
<dbReference type="RefSeq" id="XP_025339520.1">
    <property type="nucleotide sequence ID" value="XM_025480047.1"/>
</dbReference>
<feature type="transmembrane region" description="Helical" evidence="6">
    <location>
        <begin position="213"/>
        <end position="236"/>
    </location>
</feature>
<reference evidence="7 8" key="1">
    <citation type="submission" date="2017-12" db="EMBL/GenBank/DDBJ databases">
        <title>Genome Sequence of the Amphotericin B-resistant Candida duobushaemulonii strain, B09383.</title>
        <authorList>
            <person name="Chow N.A."/>
            <person name="Gade L."/>
            <person name="Batra D."/>
            <person name="Rowe L.A."/>
            <person name="Loparev V.N."/>
            <person name="Litvintseva A.P."/>
        </authorList>
    </citation>
    <scope>NUCLEOTIDE SEQUENCE [LARGE SCALE GENOMIC DNA]</scope>
    <source>
        <strain evidence="7 8">B09383</strain>
    </source>
</reference>
<evidence type="ECO:0000256" key="6">
    <source>
        <dbReference type="SAM" id="Phobius"/>
    </source>
</evidence>
<gene>
    <name evidence="7" type="ORF">CXQ87_001511</name>
</gene>
<dbReference type="PANTHER" id="PTHR31465:SF1">
    <property type="entry name" value="PROTEIN RTA1-RELATED"/>
    <property type="match status" value="1"/>
</dbReference>
<feature type="transmembrane region" description="Helical" evidence="6">
    <location>
        <begin position="251"/>
        <end position="270"/>
    </location>
</feature>
<comment type="similarity">
    <text evidence="2">Belongs to the lipid-translocating exporter (LTE) (TC 9.A.26.1) family.</text>
</comment>
<feature type="transmembrane region" description="Helical" evidence="6">
    <location>
        <begin position="12"/>
        <end position="36"/>
    </location>
</feature>
<keyword evidence="3 6" id="KW-0812">Transmembrane</keyword>
<dbReference type="EMBL" id="PKFP01000008">
    <property type="protein sequence ID" value="PVH18580.1"/>
    <property type="molecule type" value="Genomic_DNA"/>
</dbReference>
<keyword evidence="5 6" id="KW-0472">Membrane</keyword>
<evidence type="ECO:0000256" key="1">
    <source>
        <dbReference type="ARBA" id="ARBA00004141"/>
    </source>
</evidence>
<dbReference type="Pfam" id="PF04479">
    <property type="entry name" value="RTA1"/>
    <property type="match status" value="1"/>
</dbReference>
<keyword evidence="8" id="KW-1185">Reference proteome</keyword>
<sequence length="305" mass="34289">MANGFENWRPYMYTPSMAAAIIFVVVFAIITAFTSFQFYKALRHPEIEKLDRRRTLIIIPFIVGGACEIGGCVARIVSSKDEGAKNPFIVQSVLLLVAPALFAATIYMTLGRIIAMLKSARQSLIPLRFLTKIFVFGDVLSFLMQGTGAGLMAAKDTKFITIGENIIITGLFIQIGFFSVFIIVSGLFQYRVLKNPSHEAQITRYIPSTKRNWQCIMITLFACSILILLRCIVRAIEYIQGWDGYIISHEVFLYTLDLMLMFFTMVLLSFQDICGYFVKVGPQSRSQGGFLTRDSDGYDEAKVGF</sequence>
<organism evidence="7 8">
    <name type="scientific">Candidozyma duobushaemuli</name>
    <dbReference type="NCBI Taxonomy" id="1231522"/>
    <lineage>
        <taxon>Eukaryota</taxon>
        <taxon>Fungi</taxon>
        <taxon>Dikarya</taxon>
        <taxon>Ascomycota</taxon>
        <taxon>Saccharomycotina</taxon>
        <taxon>Pichiomycetes</taxon>
        <taxon>Metschnikowiaceae</taxon>
        <taxon>Candidozyma</taxon>
    </lineage>
</organism>
<dbReference type="Proteomes" id="UP000244406">
    <property type="component" value="Unassembled WGS sequence"/>
</dbReference>
<dbReference type="AlphaFoldDB" id="A0A2V1AKJ9"/>
<feature type="transmembrane region" description="Helical" evidence="6">
    <location>
        <begin position="129"/>
        <end position="154"/>
    </location>
</feature>
<dbReference type="VEuPathDB" id="FungiDB:CXQ87_001511"/>
<evidence type="ECO:0000256" key="5">
    <source>
        <dbReference type="ARBA" id="ARBA00023136"/>
    </source>
</evidence>
<keyword evidence="4 6" id="KW-1133">Transmembrane helix</keyword>
<comment type="caution">
    <text evidence="7">The sequence shown here is derived from an EMBL/GenBank/DDBJ whole genome shotgun (WGS) entry which is preliminary data.</text>
</comment>